<evidence type="ECO:0000313" key="1">
    <source>
        <dbReference type="EMBL" id="KZX11762.1"/>
    </source>
</evidence>
<comment type="caution">
    <text evidence="1">The sequence shown here is derived from an EMBL/GenBank/DDBJ whole genome shotgun (WGS) entry which is preliminary data.</text>
</comment>
<accession>A0A166A9T0</accession>
<dbReference type="OrthoDB" id="78392at2157"/>
<evidence type="ECO:0008006" key="3">
    <source>
        <dbReference type="Google" id="ProtNLM"/>
    </source>
</evidence>
<protein>
    <recommendedName>
        <fullName evidence="3">DNA topoisomerase I</fullName>
    </recommendedName>
</protein>
<dbReference type="AlphaFoldDB" id="A0A166A9T0"/>
<reference evidence="1 2" key="1">
    <citation type="submission" date="2016-04" db="EMBL/GenBank/DDBJ databases">
        <title>Genome sequence of Methanobrevibacter filiformis DSM 11501.</title>
        <authorList>
            <person name="Poehlein A."/>
            <person name="Seedorf H."/>
            <person name="Daniel R."/>
        </authorList>
    </citation>
    <scope>NUCLEOTIDE SEQUENCE [LARGE SCALE GENOMIC DNA]</scope>
    <source>
        <strain evidence="1 2">DSM 11501</strain>
    </source>
</reference>
<dbReference type="RefSeq" id="WP_066972912.1">
    <property type="nucleotide sequence ID" value="NZ_LWMT01000242.1"/>
</dbReference>
<proteinExistence type="predicted"/>
<keyword evidence="2" id="KW-1185">Reference proteome</keyword>
<gene>
    <name evidence="1" type="ORF">MBFIL_13240</name>
</gene>
<sequence length="116" mass="13823">MGKNNDLYDFDTSCPECGSKTMKKTIGLCNFTVCTNFFSCSYSNIDEMKSMIENPSEERVNMEKEWYNQRLNIFKAREKRRLKEDFIAKEMEKLKVKEMDDKELDDKENDDKELDD</sequence>
<dbReference type="PATRIC" id="fig|55758.3.peg.1507"/>
<name>A0A166A9T0_9EURY</name>
<dbReference type="EMBL" id="LWMT01000242">
    <property type="protein sequence ID" value="KZX11762.1"/>
    <property type="molecule type" value="Genomic_DNA"/>
</dbReference>
<dbReference type="Proteomes" id="UP000077066">
    <property type="component" value="Unassembled WGS sequence"/>
</dbReference>
<organism evidence="1 2">
    <name type="scientific">Methanobrevibacter filiformis</name>
    <dbReference type="NCBI Taxonomy" id="55758"/>
    <lineage>
        <taxon>Archaea</taxon>
        <taxon>Methanobacteriati</taxon>
        <taxon>Methanobacteriota</taxon>
        <taxon>Methanomada group</taxon>
        <taxon>Methanobacteria</taxon>
        <taxon>Methanobacteriales</taxon>
        <taxon>Methanobacteriaceae</taxon>
        <taxon>Methanobrevibacter</taxon>
    </lineage>
</organism>
<evidence type="ECO:0000313" key="2">
    <source>
        <dbReference type="Proteomes" id="UP000077066"/>
    </source>
</evidence>